<keyword evidence="3" id="KW-1005">Bacterial flagellum biogenesis</keyword>
<evidence type="ECO:0000256" key="4">
    <source>
        <dbReference type="ARBA" id="ARBA00024746"/>
    </source>
</evidence>
<keyword evidence="6" id="KW-1185">Reference proteome</keyword>
<sequence>MSTDPISAIRNYGQTYESSSSSSARNVSLDYDTFLQLLIAEMQNQDPLQPMDSSEYVAQLASFSNVEQTIVTNNKLDELFAATMISQAGSIIGKTITSADGEVTGVVESVRFVTGGAIAILEDGREVVMSNGMMLSESGATPDSEPEPEA</sequence>
<reference evidence="6" key="1">
    <citation type="submission" date="2015-02" db="EMBL/GenBank/DDBJ databases">
        <authorList>
            <person name="Chooi Y.-H."/>
        </authorList>
    </citation>
    <scope>NUCLEOTIDE SEQUENCE [LARGE SCALE GENOMIC DNA]</scope>
    <source>
        <strain evidence="6">strain Y</strain>
    </source>
</reference>
<evidence type="ECO:0000256" key="1">
    <source>
        <dbReference type="ARBA" id="ARBA00010577"/>
    </source>
</evidence>
<dbReference type="KEGG" id="fil:BN1229_v1_3605"/>
<dbReference type="OrthoDB" id="9785233at2"/>
<dbReference type="Proteomes" id="UP000033187">
    <property type="component" value="Chromosome 1"/>
</dbReference>
<gene>
    <name evidence="5" type="ORF">YBN1229_v1_3598</name>
</gene>
<dbReference type="GO" id="GO:0044781">
    <property type="term" value="P:bacterial-type flagellum organization"/>
    <property type="evidence" value="ECO:0007669"/>
    <property type="project" value="UniProtKB-KW"/>
</dbReference>
<evidence type="ECO:0000256" key="3">
    <source>
        <dbReference type="ARBA" id="ARBA00022795"/>
    </source>
</evidence>
<keyword evidence="5" id="KW-0282">Flagellum</keyword>
<dbReference type="RefSeq" id="WP_046479303.1">
    <property type="nucleotide sequence ID" value="NZ_LN829118.1"/>
</dbReference>
<comment type="function">
    <text evidence="4">Required for flagellar hook formation. May act as a scaffolding protein.</text>
</comment>
<organism evidence="5 6">
    <name type="scientific">Candidatus Filomicrobium marinum</name>
    <dbReference type="NCBI Taxonomy" id="1608628"/>
    <lineage>
        <taxon>Bacteria</taxon>
        <taxon>Pseudomonadati</taxon>
        <taxon>Pseudomonadota</taxon>
        <taxon>Alphaproteobacteria</taxon>
        <taxon>Hyphomicrobiales</taxon>
        <taxon>Hyphomicrobiaceae</taxon>
        <taxon>Filomicrobium</taxon>
    </lineage>
</organism>
<dbReference type="AlphaFoldDB" id="A0A0D6JKH8"/>
<evidence type="ECO:0000256" key="2">
    <source>
        <dbReference type="ARBA" id="ARBA00016013"/>
    </source>
</evidence>
<accession>A0A0D6JKH8</accession>
<dbReference type="InterPro" id="IPR005648">
    <property type="entry name" value="FlgD"/>
</dbReference>
<keyword evidence="5" id="KW-0969">Cilium</keyword>
<keyword evidence="5" id="KW-0966">Cell projection</keyword>
<evidence type="ECO:0000313" key="5">
    <source>
        <dbReference type="EMBL" id="CPR22165.1"/>
    </source>
</evidence>
<evidence type="ECO:0000313" key="6">
    <source>
        <dbReference type="Proteomes" id="UP000033187"/>
    </source>
</evidence>
<proteinExistence type="inferred from homology"/>
<name>A0A0D6JKH8_9HYPH</name>
<dbReference type="KEGG" id="fiy:BN1229_v1_3598"/>
<dbReference type="NCBIfam" id="NF004670">
    <property type="entry name" value="PRK06009.1"/>
    <property type="match status" value="1"/>
</dbReference>
<dbReference type="Pfam" id="PF03963">
    <property type="entry name" value="FlgD"/>
    <property type="match status" value="1"/>
</dbReference>
<comment type="similarity">
    <text evidence="1">Belongs to the FlgD family.</text>
</comment>
<protein>
    <recommendedName>
        <fullName evidence="2">Basal-body rod modification protein FlgD</fullName>
    </recommendedName>
</protein>
<dbReference type="EMBL" id="LN829119">
    <property type="protein sequence ID" value="CPR22165.1"/>
    <property type="molecule type" value="Genomic_DNA"/>
</dbReference>